<keyword evidence="2" id="KW-1185">Reference proteome</keyword>
<name>A0A192A8B0_9RALS</name>
<evidence type="ECO:0000313" key="2">
    <source>
        <dbReference type="Proteomes" id="UP000078572"/>
    </source>
</evidence>
<reference evidence="2" key="1">
    <citation type="submission" date="2016-06" db="EMBL/GenBank/DDBJ databases">
        <authorList>
            <person name="Xu Y."/>
            <person name="Nagy A."/>
            <person name="Yan X."/>
            <person name="Kim S.W."/>
            <person name="Haley B."/>
            <person name="Liu N.T."/>
            <person name="Nou X."/>
        </authorList>
    </citation>
    <scope>NUCLEOTIDE SEQUENCE [LARGE SCALE GENOMIC DNA]</scope>
    <source>
        <strain evidence="2">ATCC 49129</strain>
        <plasmid evidence="2">pri-1</plasmid>
    </source>
</reference>
<sequence length="335" mass="36869">MIPTSDVLRLLQPAFEPCVGFREGACAQNSWDPHAGHVPRGFCGATAGANEIRLVLVCAEPGDPHPSENHASDGTPAGRLDSVVRYAWECVRNGNDRFHRNLRTILDLCWPGADFETQMRWTWITDSVLCSAKKEGGRIPVKVERACANRFLVPQISLFTGAIVAALGKKAERRIRQAGITDFVAVGTAAPPGCNQAGVSESWHHLAGIVRMRFPTQGNTAERKNMDQMIMLRPTKEFEAFAQAAVLAQTESSHPEPIDVFVRSLWHAAELDWFQQTGKYQKLRDAGGVPSDEASLYAALIRVCRSLIDAAPTASHSYDEYYRLVAEMAPSQAVR</sequence>
<keyword evidence="1" id="KW-0614">Plasmid</keyword>
<gene>
    <name evidence="1" type="ORF">A9Y76_28400</name>
</gene>
<protein>
    <submittedName>
        <fullName evidence="1">Uncharacterized protein</fullName>
    </submittedName>
</protein>
<accession>A0A192A8B0</accession>
<organism evidence="1 2">
    <name type="scientific">Ralstonia insidiosa</name>
    <dbReference type="NCBI Taxonomy" id="190721"/>
    <lineage>
        <taxon>Bacteria</taxon>
        <taxon>Pseudomonadati</taxon>
        <taxon>Pseudomonadota</taxon>
        <taxon>Betaproteobacteria</taxon>
        <taxon>Burkholderiales</taxon>
        <taxon>Burkholderiaceae</taxon>
        <taxon>Ralstonia</taxon>
    </lineage>
</organism>
<proteinExistence type="predicted"/>
<dbReference type="OrthoDB" id="4926688at2"/>
<geneLocation type="plasmid" evidence="2">
    <name>pri-1</name>
</geneLocation>
<dbReference type="Proteomes" id="UP000078572">
    <property type="component" value="Plasmid pRI-1"/>
</dbReference>
<dbReference type="EMBL" id="CP016024">
    <property type="protein sequence ID" value="ANJ76511.1"/>
    <property type="molecule type" value="Genomic_DNA"/>
</dbReference>
<evidence type="ECO:0000313" key="1">
    <source>
        <dbReference type="EMBL" id="ANJ76511.1"/>
    </source>
</evidence>
<dbReference type="AlphaFoldDB" id="A0A192A8B0"/>